<feature type="transmembrane region" description="Helical" evidence="6">
    <location>
        <begin position="331"/>
        <end position="349"/>
    </location>
</feature>
<dbReference type="EMBL" id="BJLQ01000023">
    <property type="protein sequence ID" value="GEA84984.1"/>
    <property type="molecule type" value="Genomic_DNA"/>
</dbReference>
<evidence type="ECO:0000256" key="6">
    <source>
        <dbReference type="SAM" id="Phobius"/>
    </source>
</evidence>
<evidence type="ECO:0000256" key="3">
    <source>
        <dbReference type="ARBA" id="ARBA00022989"/>
    </source>
</evidence>
<proteinExistence type="predicted"/>
<keyword evidence="8" id="KW-1185">Reference proteome</keyword>
<reference evidence="7 8" key="1">
    <citation type="submission" date="2019-06" db="EMBL/GenBank/DDBJ databases">
        <title>Whole genome shotgun sequence of Cellulomonas gelida NBRC 3748.</title>
        <authorList>
            <person name="Hosoyama A."/>
            <person name="Uohara A."/>
            <person name="Ohji S."/>
            <person name="Ichikawa N."/>
        </authorList>
    </citation>
    <scope>NUCLEOTIDE SEQUENCE [LARGE SCALE GENOMIC DNA]</scope>
    <source>
        <strain evidence="7 8">NBRC 3748</strain>
    </source>
</reference>
<feature type="transmembrane region" description="Helical" evidence="6">
    <location>
        <begin position="143"/>
        <end position="168"/>
    </location>
</feature>
<keyword evidence="3 6" id="KW-1133">Transmembrane helix</keyword>
<organism evidence="7 8">
    <name type="scientific">Cellulomonas gelida</name>
    <dbReference type="NCBI Taxonomy" id="1712"/>
    <lineage>
        <taxon>Bacteria</taxon>
        <taxon>Bacillati</taxon>
        <taxon>Actinomycetota</taxon>
        <taxon>Actinomycetes</taxon>
        <taxon>Micrococcales</taxon>
        <taxon>Cellulomonadaceae</taxon>
        <taxon>Cellulomonas</taxon>
    </lineage>
</organism>
<dbReference type="Proteomes" id="UP000320461">
    <property type="component" value="Unassembled WGS sequence"/>
</dbReference>
<dbReference type="PRINTS" id="PR00762">
    <property type="entry name" value="CLCHANNEL"/>
</dbReference>
<dbReference type="CDD" id="cd00400">
    <property type="entry name" value="Voltage_gated_ClC"/>
    <property type="match status" value="1"/>
</dbReference>
<comment type="subcellular location">
    <subcellularLocation>
        <location evidence="1">Membrane</location>
        <topology evidence="1">Multi-pass membrane protein</topology>
    </subcellularLocation>
</comment>
<feature type="transmembrane region" description="Helical" evidence="6">
    <location>
        <begin position="174"/>
        <end position="200"/>
    </location>
</feature>
<evidence type="ECO:0000313" key="8">
    <source>
        <dbReference type="Proteomes" id="UP000320461"/>
    </source>
</evidence>
<feature type="transmembrane region" description="Helical" evidence="6">
    <location>
        <begin position="356"/>
        <end position="384"/>
    </location>
</feature>
<keyword evidence="4 6" id="KW-0472">Membrane</keyword>
<feature type="transmembrane region" description="Helical" evidence="6">
    <location>
        <begin position="52"/>
        <end position="73"/>
    </location>
</feature>
<keyword evidence="2 6" id="KW-0812">Transmembrane</keyword>
<dbReference type="Gene3D" id="1.10.3080.10">
    <property type="entry name" value="Clc chloride channel"/>
    <property type="match status" value="1"/>
</dbReference>
<feature type="compositionally biased region" description="Pro residues" evidence="5">
    <location>
        <begin position="457"/>
        <end position="473"/>
    </location>
</feature>
<dbReference type="AlphaFoldDB" id="A0A4Y3KNN1"/>
<protein>
    <recommendedName>
        <fullName evidence="9">Chloride channel protein</fullName>
    </recommendedName>
</protein>
<evidence type="ECO:0000256" key="4">
    <source>
        <dbReference type="ARBA" id="ARBA00023136"/>
    </source>
</evidence>
<feature type="transmembrane region" description="Helical" evidence="6">
    <location>
        <begin position="260"/>
        <end position="277"/>
    </location>
</feature>
<feature type="transmembrane region" description="Helical" evidence="6">
    <location>
        <begin position="9"/>
        <end position="32"/>
    </location>
</feature>
<feature type="region of interest" description="Disordered" evidence="5">
    <location>
        <begin position="437"/>
        <end position="494"/>
    </location>
</feature>
<dbReference type="SUPFAM" id="SSF81340">
    <property type="entry name" value="Clc chloride channel"/>
    <property type="match status" value="1"/>
</dbReference>
<evidence type="ECO:0000313" key="7">
    <source>
        <dbReference type="EMBL" id="GEA84984.1"/>
    </source>
</evidence>
<feature type="transmembrane region" description="Helical" evidence="6">
    <location>
        <begin position="298"/>
        <end position="319"/>
    </location>
</feature>
<dbReference type="InterPro" id="IPR050368">
    <property type="entry name" value="ClC-type_chloride_channel"/>
</dbReference>
<dbReference type="GO" id="GO:0016020">
    <property type="term" value="C:membrane"/>
    <property type="evidence" value="ECO:0007669"/>
    <property type="project" value="UniProtKB-SubCell"/>
</dbReference>
<feature type="transmembrane region" description="Helical" evidence="6">
    <location>
        <begin position="119"/>
        <end position="136"/>
    </location>
</feature>
<evidence type="ECO:0000256" key="5">
    <source>
        <dbReference type="SAM" id="MobiDB-lite"/>
    </source>
</evidence>
<comment type="caution">
    <text evidence="7">The sequence shown here is derived from an EMBL/GenBank/DDBJ whole genome shotgun (WGS) entry which is preliminary data.</text>
</comment>
<feature type="transmembrane region" description="Helical" evidence="6">
    <location>
        <begin position="221"/>
        <end position="240"/>
    </location>
</feature>
<feature type="compositionally biased region" description="Low complexity" evidence="5">
    <location>
        <begin position="444"/>
        <end position="456"/>
    </location>
</feature>
<evidence type="ECO:0008006" key="9">
    <source>
        <dbReference type="Google" id="ProtNLM"/>
    </source>
</evidence>
<sequence>MPPRDLARLALLGALVGLPAGLVAFAFIGLVHELESWLWDDLPVLLGADAPPWYLVLALPVLGGLLVHLARMLPGDGGASPIHGLHLGGAPRPPDAWGVALAAVATLPFGMVLGPEAPLIALGAIVGTWVTSWARMTDQGRTVVATAGSGAAMSTLFGGPLVAGLMLLEGGVGAGALVIPLLVPALVSAAVAYTLVTGLGSWAGLPVGGLAMPGLPEYETVLVRDVVVAVLVGVLAAVVARLVRRAATSLAGLEPRLGRGPLLLLGGLAVGVLALVADALGADPQEVLFSGQSSIPDLVASGSVAAVLVVLVAKVLAYAVSLGAGFRGGPIFPAIFMGVAFASFAVVTVDLSPTVAIAVGAGAGMAAMTRMVVSPVLFAALLVGRPGLDAVPVAVIATVAAWLGSAVLDHRDLLGRRRADADEAAMAAAPAGTALPVPAPSVPAPGALQPGVSEPGVPEPGVPEPGVPEPGVPRPAAAAGAELTPDPPDAGERP</sequence>
<dbReference type="GO" id="GO:0015108">
    <property type="term" value="F:chloride transmembrane transporter activity"/>
    <property type="evidence" value="ECO:0007669"/>
    <property type="project" value="InterPro"/>
</dbReference>
<dbReference type="InterPro" id="IPR014743">
    <property type="entry name" value="Cl-channel_core"/>
</dbReference>
<gene>
    <name evidence="7" type="ORF">CGE01nite_22350</name>
</gene>
<feature type="transmembrane region" description="Helical" evidence="6">
    <location>
        <begin position="390"/>
        <end position="408"/>
    </location>
</feature>
<dbReference type="Pfam" id="PF00654">
    <property type="entry name" value="Voltage_CLC"/>
    <property type="match status" value="1"/>
</dbReference>
<accession>A0A4Y3KNN1</accession>
<evidence type="ECO:0000256" key="1">
    <source>
        <dbReference type="ARBA" id="ARBA00004141"/>
    </source>
</evidence>
<name>A0A4Y3KNN1_9CELL</name>
<dbReference type="PANTHER" id="PTHR43427">
    <property type="entry name" value="CHLORIDE CHANNEL PROTEIN CLC-E"/>
    <property type="match status" value="1"/>
</dbReference>
<dbReference type="InterPro" id="IPR001807">
    <property type="entry name" value="ClC"/>
</dbReference>
<evidence type="ECO:0000256" key="2">
    <source>
        <dbReference type="ARBA" id="ARBA00022692"/>
    </source>
</evidence>